<feature type="compositionally biased region" description="Acidic residues" evidence="1">
    <location>
        <begin position="76"/>
        <end position="94"/>
    </location>
</feature>
<feature type="chain" id="PRO_5043797156" evidence="2">
    <location>
        <begin position="18"/>
        <end position="107"/>
    </location>
</feature>
<gene>
    <name evidence="3" type="ORF">MNOR_LOCUS22036</name>
</gene>
<dbReference type="EMBL" id="CAXKWB010018215">
    <property type="protein sequence ID" value="CAL4120409.1"/>
    <property type="molecule type" value="Genomic_DNA"/>
</dbReference>
<dbReference type="AlphaFoldDB" id="A0AAV2RAU3"/>
<evidence type="ECO:0000256" key="1">
    <source>
        <dbReference type="SAM" id="MobiDB-lite"/>
    </source>
</evidence>
<evidence type="ECO:0000256" key="2">
    <source>
        <dbReference type="SAM" id="SignalP"/>
    </source>
</evidence>
<feature type="non-terminal residue" evidence="3">
    <location>
        <position position="107"/>
    </location>
</feature>
<reference evidence="3 4" key="1">
    <citation type="submission" date="2024-05" db="EMBL/GenBank/DDBJ databases">
        <authorList>
            <person name="Wallberg A."/>
        </authorList>
    </citation>
    <scope>NUCLEOTIDE SEQUENCE [LARGE SCALE GENOMIC DNA]</scope>
</reference>
<feature type="non-terminal residue" evidence="3">
    <location>
        <position position="1"/>
    </location>
</feature>
<comment type="caution">
    <text evidence="3">The sequence shown here is derived from an EMBL/GenBank/DDBJ whole genome shotgun (WGS) entry which is preliminary data.</text>
</comment>
<keyword evidence="2" id="KW-0732">Signal</keyword>
<dbReference type="Proteomes" id="UP001497623">
    <property type="component" value="Unassembled WGS sequence"/>
</dbReference>
<protein>
    <submittedName>
        <fullName evidence="3">Uncharacterized protein</fullName>
    </submittedName>
</protein>
<feature type="region of interest" description="Disordered" evidence="1">
    <location>
        <begin position="41"/>
        <end position="107"/>
    </location>
</feature>
<sequence length="107" mass="11754">VGSISVMVLVLIASVVGIRSRQRRLQALQLNPPQHVLEVCTDSQWDPPPSPATELHDITRPSVSPEPETNELLGSTEEEIDEDEDDEDDDEEDAPTVVEVPIASIMN</sequence>
<name>A0AAV2RAU3_MEGNR</name>
<evidence type="ECO:0000313" key="4">
    <source>
        <dbReference type="Proteomes" id="UP001497623"/>
    </source>
</evidence>
<organism evidence="3 4">
    <name type="scientific">Meganyctiphanes norvegica</name>
    <name type="common">Northern krill</name>
    <name type="synonym">Thysanopoda norvegica</name>
    <dbReference type="NCBI Taxonomy" id="48144"/>
    <lineage>
        <taxon>Eukaryota</taxon>
        <taxon>Metazoa</taxon>
        <taxon>Ecdysozoa</taxon>
        <taxon>Arthropoda</taxon>
        <taxon>Crustacea</taxon>
        <taxon>Multicrustacea</taxon>
        <taxon>Malacostraca</taxon>
        <taxon>Eumalacostraca</taxon>
        <taxon>Eucarida</taxon>
        <taxon>Euphausiacea</taxon>
        <taxon>Euphausiidae</taxon>
        <taxon>Meganyctiphanes</taxon>
    </lineage>
</organism>
<feature type="signal peptide" evidence="2">
    <location>
        <begin position="1"/>
        <end position="17"/>
    </location>
</feature>
<proteinExistence type="predicted"/>
<evidence type="ECO:0000313" key="3">
    <source>
        <dbReference type="EMBL" id="CAL4120409.1"/>
    </source>
</evidence>
<keyword evidence="4" id="KW-1185">Reference proteome</keyword>
<accession>A0AAV2RAU3</accession>